<evidence type="ECO:0000313" key="3">
    <source>
        <dbReference type="Proteomes" id="UP001066276"/>
    </source>
</evidence>
<gene>
    <name evidence="2" type="ORF">NDU88_005717</name>
</gene>
<evidence type="ECO:0000313" key="2">
    <source>
        <dbReference type="EMBL" id="KAJ1127314.1"/>
    </source>
</evidence>
<proteinExistence type="predicted"/>
<protein>
    <submittedName>
        <fullName evidence="2">Uncharacterized protein</fullName>
    </submittedName>
</protein>
<feature type="compositionally biased region" description="Polar residues" evidence="1">
    <location>
        <begin position="119"/>
        <end position="135"/>
    </location>
</feature>
<evidence type="ECO:0000256" key="1">
    <source>
        <dbReference type="SAM" id="MobiDB-lite"/>
    </source>
</evidence>
<name>A0AAV7PJB8_PLEWA</name>
<dbReference type="EMBL" id="JANPWB010000011">
    <property type="protein sequence ID" value="KAJ1127314.1"/>
    <property type="molecule type" value="Genomic_DNA"/>
</dbReference>
<feature type="compositionally biased region" description="Basic and acidic residues" evidence="1">
    <location>
        <begin position="32"/>
        <end position="48"/>
    </location>
</feature>
<comment type="caution">
    <text evidence="2">The sequence shown here is derived from an EMBL/GenBank/DDBJ whole genome shotgun (WGS) entry which is preliminary data.</text>
</comment>
<feature type="compositionally biased region" description="Basic and acidic residues" evidence="1">
    <location>
        <begin position="60"/>
        <end position="95"/>
    </location>
</feature>
<dbReference type="Proteomes" id="UP001066276">
    <property type="component" value="Chromosome 7"/>
</dbReference>
<accession>A0AAV7PJB8</accession>
<dbReference type="AlphaFoldDB" id="A0AAV7PJB8"/>
<organism evidence="2 3">
    <name type="scientific">Pleurodeles waltl</name>
    <name type="common">Iberian ribbed newt</name>
    <dbReference type="NCBI Taxonomy" id="8319"/>
    <lineage>
        <taxon>Eukaryota</taxon>
        <taxon>Metazoa</taxon>
        <taxon>Chordata</taxon>
        <taxon>Craniata</taxon>
        <taxon>Vertebrata</taxon>
        <taxon>Euteleostomi</taxon>
        <taxon>Amphibia</taxon>
        <taxon>Batrachia</taxon>
        <taxon>Caudata</taxon>
        <taxon>Salamandroidea</taxon>
        <taxon>Salamandridae</taxon>
        <taxon>Pleurodelinae</taxon>
        <taxon>Pleurodeles</taxon>
    </lineage>
</organism>
<sequence length="251" mass="27403">MKSCTSRRRDGATKAEGNAGGGEKGNDDEDKTENADKREKEDAGKEEMEASGEQAVRVSKQQEENATREEGDDARDPEGNAAVKIDRRAEGRKNEADEEGAGGTPRSTSPTEEQRASKKQNLATSQEGSGYLSSISEDGNVGIALECGRVGDREFATIQDVGGFGGVKVVGPGSIGTVEDQEKNAIWWACNRFPEEARPKKQLTRWRAYCTTLEYMRGREGWGKARGLRELLQLCSARGELQQLWKAPEST</sequence>
<keyword evidence="3" id="KW-1185">Reference proteome</keyword>
<feature type="region of interest" description="Disordered" evidence="1">
    <location>
        <begin position="1"/>
        <end position="135"/>
    </location>
</feature>
<reference evidence="2" key="1">
    <citation type="journal article" date="2022" name="bioRxiv">
        <title>Sequencing and chromosome-scale assembly of the giantPleurodeles waltlgenome.</title>
        <authorList>
            <person name="Brown T."/>
            <person name="Elewa A."/>
            <person name="Iarovenko S."/>
            <person name="Subramanian E."/>
            <person name="Araus A.J."/>
            <person name="Petzold A."/>
            <person name="Susuki M."/>
            <person name="Suzuki K.-i.T."/>
            <person name="Hayashi T."/>
            <person name="Toyoda A."/>
            <person name="Oliveira C."/>
            <person name="Osipova E."/>
            <person name="Leigh N.D."/>
            <person name="Simon A."/>
            <person name="Yun M.H."/>
        </authorList>
    </citation>
    <scope>NUCLEOTIDE SEQUENCE</scope>
    <source>
        <strain evidence="2">20211129_DDA</strain>
        <tissue evidence="2">Liver</tissue>
    </source>
</reference>